<evidence type="ECO:0000313" key="1">
    <source>
        <dbReference type="EMBL" id="AZS42338.1"/>
    </source>
</evidence>
<protein>
    <submittedName>
        <fullName evidence="1">Uncharacterized protein</fullName>
    </submittedName>
</protein>
<proteinExistence type="predicted"/>
<organism evidence="1 2">
    <name type="scientific">Microbacterium oxydans</name>
    <dbReference type="NCBI Taxonomy" id="82380"/>
    <lineage>
        <taxon>Bacteria</taxon>
        <taxon>Bacillati</taxon>
        <taxon>Actinomycetota</taxon>
        <taxon>Actinomycetes</taxon>
        <taxon>Micrococcales</taxon>
        <taxon>Microbacteriaceae</taxon>
        <taxon>Microbacterium</taxon>
    </lineage>
</organism>
<dbReference type="PANTHER" id="PTHR41521">
    <property type="match status" value="1"/>
</dbReference>
<dbReference type="KEGG" id="moy:CVS54_03701"/>
<reference evidence="1 2" key="1">
    <citation type="submission" date="2018-08" db="EMBL/GenBank/DDBJ databases">
        <title>Microbacterium oxydans strain HG3.</title>
        <authorList>
            <person name="ORTET P."/>
        </authorList>
    </citation>
    <scope>NUCLEOTIDE SEQUENCE [LARGE SCALE GENOMIC DNA]</scope>
    <source>
        <strain evidence="1 2">HG3</strain>
    </source>
</reference>
<dbReference type="InterPro" id="IPR011008">
    <property type="entry name" value="Dimeric_a/b-barrel"/>
</dbReference>
<sequence>MTVYWVNTFTSIRDHETLARYVERAGPAMRAGGGRFLARGAPLAVLEGESALRTTIIEFPDLEAAVAAYHSEAYQEALRILGDAATREIRVIAAVPAAD</sequence>
<dbReference type="Proteomes" id="UP000274841">
    <property type="component" value="Chromosome"/>
</dbReference>
<dbReference type="InterPro" id="IPR010753">
    <property type="entry name" value="DUF1330"/>
</dbReference>
<dbReference type="GeneID" id="69641300"/>
<evidence type="ECO:0000313" key="2">
    <source>
        <dbReference type="Proteomes" id="UP000274841"/>
    </source>
</evidence>
<dbReference type="Pfam" id="PF07045">
    <property type="entry name" value="DUF1330"/>
    <property type="match status" value="1"/>
</dbReference>
<dbReference type="RefSeq" id="WP_046748534.1">
    <property type="nucleotide sequence ID" value="NZ_BAAAKO010000002.1"/>
</dbReference>
<accession>A0A3Q9J6D2</accession>
<dbReference type="AlphaFoldDB" id="A0A3Q9J6D2"/>
<gene>
    <name evidence="1" type="ORF">CVS54_03701</name>
</gene>
<dbReference type="Gene3D" id="3.30.70.100">
    <property type="match status" value="1"/>
</dbReference>
<dbReference type="EMBL" id="CP031422">
    <property type="protein sequence ID" value="AZS42338.1"/>
    <property type="molecule type" value="Genomic_DNA"/>
</dbReference>
<dbReference type="SUPFAM" id="SSF54909">
    <property type="entry name" value="Dimeric alpha+beta barrel"/>
    <property type="match status" value="1"/>
</dbReference>
<dbReference type="PANTHER" id="PTHR41521:SF4">
    <property type="entry name" value="BLR0684 PROTEIN"/>
    <property type="match status" value="1"/>
</dbReference>
<name>A0A3Q9J6D2_9MICO</name>